<comment type="caution">
    <text evidence="2">The sequence shown here is derived from an EMBL/GenBank/DDBJ whole genome shotgun (WGS) entry which is preliminary data.</text>
</comment>
<sequence length="265" mass="29060">MRDRAADLRRTDGDAFYMRIERLCTTTFRMALDDEIQRAAFDRWIVGRGEAVFMLDSVDEAKLPSMVTTTPLPDALAALKAALGPAISRIRLVVSSRGSEWHDRSEQKPLEMFAARLAAARGDAGSDVTRLALALLDEDRIMRLARSRGADDGLITLLEVSDLIDDARTPLDALHYADHYVAHRGGDDLARSFASRGAVLRASVERRLRDADAEAPRPPADQVAAMRAARRLAFALTVAQTRDIALPSRGSTPRRCSPPGRAASR</sequence>
<protein>
    <submittedName>
        <fullName evidence="2">Uncharacterized protein</fullName>
    </submittedName>
</protein>
<dbReference type="RefSeq" id="WP_162527294.1">
    <property type="nucleotide sequence ID" value="NZ_VNIM01000147.1"/>
</dbReference>
<gene>
    <name evidence="2" type="ORF">FOY91_20070</name>
</gene>
<evidence type="ECO:0000313" key="2">
    <source>
        <dbReference type="EMBL" id="TVV70047.1"/>
    </source>
</evidence>
<proteinExistence type="predicted"/>
<dbReference type="EMBL" id="VNIM01000147">
    <property type="protein sequence ID" value="TVV70047.1"/>
    <property type="molecule type" value="Genomic_DNA"/>
</dbReference>
<reference evidence="2 3" key="1">
    <citation type="submission" date="2019-07" db="EMBL/GenBank/DDBJ databases">
        <title>Sphingomonas solaris sp. nov., isolated from a solar panel from Boston, Massachusetts.</title>
        <authorList>
            <person name="Tanner K."/>
            <person name="Pascual J."/>
            <person name="Mancuso C."/>
            <person name="Pereto J."/>
            <person name="Khalil A."/>
            <person name="Vilanova C."/>
        </authorList>
    </citation>
    <scope>NUCLEOTIDE SEQUENCE [LARGE SCALE GENOMIC DNA]</scope>
    <source>
        <strain evidence="2 3">R4DWN</strain>
    </source>
</reference>
<feature type="region of interest" description="Disordered" evidence="1">
    <location>
        <begin position="245"/>
        <end position="265"/>
    </location>
</feature>
<accession>A0A558QSM3</accession>
<name>A0A558QSM3_9SPHN</name>
<organism evidence="2 3">
    <name type="scientific">Alterirhizorhabdus solaris</name>
    <dbReference type="NCBI Taxonomy" id="2529389"/>
    <lineage>
        <taxon>Bacteria</taxon>
        <taxon>Pseudomonadati</taxon>
        <taxon>Pseudomonadota</taxon>
        <taxon>Alphaproteobacteria</taxon>
        <taxon>Sphingomonadales</taxon>
        <taxon>Rhizorhabdaceae</taxon>
        <taxon>Alterirhizorhabdus</taxon>
    </lineage>
</organism>
<dbReference type="Proteomes" id="UP000318681">
    <property type="component" value="Unassembled WGS sequence"/>
</dbReference>
<evidence type="ECO:0000313" key="3">
    <source>
        <dbReference type="Proteomes" id="UP000318681"/>
    </source>
</evidence>
<keyword evidence="3" id="KW-1185">Reference proteome</keyword>
<dbReference type="AlphaFoldDB" id="A0A558QSM3"/>
<evidence type="ECO:0000256" key="1">
    <source>
        <dbReference type="SAM" id="MobiDB-lite"/>
    </source>
</evidence>